<reference evidence="3" key="1">
    <citation type="journal article" date="2014" name="Front. Microbiol.">
        <title>High frequency of phylogenetically diverse reductive dehalogenase-homologous genes in deep subseafloor sedimentary metagenomes.</title>
        <authorList>
            <person name="Kawai M."/>
            <person name="Futagami T."/>
            <person name="Toyoda A."/>
            <person name="Takaki Y."/>
            <person name="Nishi S."/>
            <person name="Hori S."/>
            <person name="Arai W."/>
            <person name="Tsubouchi T."/>
            <person name="Morono Y."/>
            <person name="Uchiyama I."/>
            <person name="Ito T."/>
            <person name="Fujiyama A."/>
            <person name="Inagaki F."/>
            <person name="Takami H."/>
        </authorList>
    </citation>
    <scope>NUCLEOTIDE SEQUENCE</scope>
    <source>
        <strain evidence="3">Expedition CK06-06</strain>
    </source>
</reference>
<organism evidence="3">
    <name type="scientific">marine sediment metagenome</name>
    <dbReference type="NCBI Taxonomy" id="412755"/>
    <lineage>
        <taxon>unclassified sequences</taxon>
        <taxon>metagenomes</taxon>
        <taxon>ecological metagenomes</taxon>
    </lineage>
</organism>
<evidence type="ECO:0000313" key="3">
    <source>
        <dbReference type="EMBL" id="GAG83956.1"/>
    </source>
</evidence>
<proteinExistence type="predicted"/>
<dbReference type="AlphaFoldDB" id="X1CI90"/>
<feature type="region of interest" description="Disordered" evidence="2">
    <location>
        <begin position="1"/>
        <end position="21"/>
    </location>
</feature>
<accession>X1CI90</accession>
<dbReference type="EMBL" id="BART01017945">
    <property type="protein sequence ID" value="GAG83956.1"/>
    <property type="molecule type" value="Genomic_DNA"/>
</dbReference>
<feature type="coiled-coil region" evidence="1">
    <location>
        <begin position="208"/>
        <end position="242"/>
    </location>
</feature>
<evidence type="ECO:0000256" key="1">
    <source>
        <dbReference type="SAM" id="Coils"/>
    </source>
</evidence>
<keyword evidence="1" id="KW-0175">Coiled coil</keyword>
<name>X1CI90_9ZZZZ</name>
<protein>
    <submittedName>
        <fullName evidence="3">Uncharacterized protein</fullName>
    </submittedName>
</protein>
<feature type="non-terminal residue" evidence="3">
    <location>
        <position position="1"/>
    </location>
</feature>
<sequence length="284" mass="32610">GQGTRQDKGINDAEEQEHSVIKNKVLDEVTEKYPDWEKERNLSEEDEREYQKTVNAYYDERLKKAKIKKWAKIVNFDRNKIAKKDPKGATAASVKIVKEIKSLIGTEDGVVGFKVGDVDARIDVSISDTEKETSDFEFYIDDTLIDEKINSSTFYFHELEKLLSADKVGRFVTSNIQGARSSIRYYEKSDVKSRRTLEKLQFKEDEKLAEKRKRYAKVVEEVNALEEQMAEQREKKKNKYIAADVERFGGGEPLCPSASCLRTASIRPSDRLLAIRNTWSSSLS</sequence>
<gene>
    <name evidence="3" type="ORF">S01H4_33988</name>
</gene>
<comment type="caution">
    <text evidence="3">The sequence shown here is derived from an EMBL/GenBank/DDBJ whole genome shotgun (WGS) entry which is preliminary data.</text>
</comment>
<evidence type="ECO:0000256" key="2">
    <source>
        <dbReference type="SAM" id="MobiDB-lite"/>
    </source>
</evidence>